<evidence type="ECO:0000256" key="2">
    <source>
        <dbReference type="ARBA" id="ARBA00022737"/>
    </source>
</evidence>
<evidence type="ECO:0000259" key="7">
    <source>
        <dbReference type="PROSITE" id="PS50157"/>
    </source>
</evidence>
<evidence type="ECO:0000256" key="5">
    <source>
        <dbReference type="PROSITE-ProRule" id="PRU00042"/>
    </source>
</evidence>
<keyword evidence="2" id="KW-0677">Repeat</keyword>
<keyword evidence="4" id="KW-0862">Zinc</keyword>
<comment type="caution">
    <text evidence="8">The sequence shown here is derived from an EMBL/GenBank/DDBJ whole genome shotgun (WGS) entry which is preliminary data.</text>
</comment>
<keyword evidence="1" id="KW-0479">Metal-binding</keyword>
<dbReference type="InterPro" id="IPR050329">
    <property type="entry name" value="GLI_C2H2-zinc-finger"/>
</dbReference>
<name>A0ABR0SGA7_9HYPO</name>
<evidence type="ECO:0000256" key="6">
    <source>
        <dbReference type="SAM" id="MobiDB-lite"/>
    </source>
</evidence>
<evidence type="ECO:0000313" key="9">
    <source>
        <dbReference type="Proteomes" id="UP001338125"/>
    </source>
</evidence>
<dbReference type="SUPFAM" id="SSF57667">
    <property type="entry name" value="beta-beta-alpha zinc fingers"/>
    <property type="match status" value="1"/>
</dbReference>
<dbReference type="InterPro" id="IPR013087">
    <property type="entry name" value="Znf_C2H2_type"/>
</dbReference>
<dbReference type="Proteomes" id="UP001338125">
    <property type="component" value="Unassembled WGS sequence"/>
</dbReference>
<feature type="compositionally biased region" description="Polar residues" evidence="6">
    <location>
        <begin position="96"/>
        <end position="107"/>
    </location>
</feature>
<protein>
    <submittedName>
        <fullName evidence="8">Zinc-responsive transcriptional regulator ZAP1</fullName>
    </submittedName>
</protein>
<dbReference type="PANTHER" id="PTHR19818:SF139">
    <property type="entry name" value="PAIR-RULE PROTEIN ODD-PAIRED"/>
    <property type="match status" value="1"/>
</dbReference>
<proteinExistence type="predicted"/>
<sequence>MDPADMELDLLEDILPMHRFPQRWQGTEHLGHESPGMNPQEMIQFTHGTASVFMPNNSAYLQQPQQNYLQQQQQQLNYLMQTDPRRGTYQAPPSGRRNSSNAGQLSSHQQYSLTSSWASTFNYGAPGPSYSAPQSCGIDTNQNGGDDCISIVSCTSDCRVSCPSQCGETSQGVYCNDDACTDQGFCLDESCEDAGQLCTDANCTTADESSPSASRLAISDGDKQAAAALASFGEVQLEPDDFSHLSQNPNFQSLSATPFVCQPDEIPYMDFTGTPSSSLSLHVNSSNANLRDLTNPGNFFASHILEYHNPMRKEGITHPCPIDHGMFHLSRCTLPKAHESVNLNGDAFTHHLNDHPCGYEVENLAQFAHHLFADHNMLQTFDNEATHPLDGISLSQSDLTTPVCQVGEMSAGIQHLSHSTSPVPNLSADASISPSTATLVSTPSSPSEKWSIDLGLREAMDQTSSTHVSPKLELDIKEECVCRWKVSPEAAMCGLRFDNADELHNHGKLAHTTTQIKDDGGFYCLWSGCSRADGFNQRSKLDRHLQTHTGFKPVQCSICGEQLSAKQALIQHMRTHTGEEPWKCTHPGCLRTFKQQSALSLFGVAYATRPLPNHRTLLSIAEPMTKKAGLSAQSAIESVIESIK</sequence>
<evidence type="ECO:0000313" key="8">
    <source>
        <dbReference type="EMBL" id="KAK5990842.1"/>
    </source>
</evidence>
<dbReference type="PROSITE" id="PS50157">
    <property type="entry name" value="ZINC_FINGER_C2H2_2"/>
    <property type="match status" value="2"/>
</dbReference>
<feature type="region of interest" description="Disordered" evidence="6">
    <location>
        <begin position="84"/>
        <end position="107"/>
    </location>
</feature>
<gene>
    <name evidence="8" type="ORF">PT974_09117</name>
</gene>
<feature type="domain" description="C2H2-type" evidence="7">
    <location>
        <begin position="554"/>
        <end position="581"/>
    </location>
</feature>
<keyword evidence="9" id="KW-1185">Reference proteome</keyword>
<dbReference type="SMART" id="SM00355">
    <property type="entry name" value="ZnF_C2H2"/>
    <property type="match status" value="2"/>
</dbReference>
<evidence type="ECO:0000256" key="4">
    <source>
        <dbReference type="ARBA" id="ARBA00022833"/>
    </source>
</evidence>
<dbReference type="InterPro" id="IPR036236">
    <property type="entry name" value="Znf_C2H2_sf"/>
</dbReference>
<evidence type="ECO:0000256" key="1">
    <source>
        <dbReference type="ARBA" id="ARBA00022723"/>
    </source>
</evidence>
<dbReference type="Gene3D" id="3.30.160.60">
    <property type="entry name" value="Classic Zinc Finger"/>
    <property type="match status" value="2"/>
</dbReference>
<organism evidence="8 9">
    <name type="scientific">Cladobotryum mycophilum</name>
    <dbReference type="NCBI Taxonomy" id="491253"/>
    <lineage>
        <taxon>Eukaryota</taxon>
        <taxon>Fungi</taxon>
        <taxon>Dikarya</taxon>
        <taxon>Ascomycota</taxon>
        <taxon>Pezizomycotina</taxon>
        <taxon>Sordariomycetes</taxon>
        <taxon>Hypocreomycetidae</taxon>
        <taxon>Hypocreales</taxon>
        <taxon>Hypocreaceae</taxon>
        <taxon>Cladobotryum</taxon>
    </lineage>
</organism>
<feature type="domain" description="C2H2-type" evidence="7">
    <location>
        <begin position="522"/>
        <end position="553"/>
    </location>
</feature>
<dbReference type="PANTHER" id="PTHR19818">
    <property type="entry name" value="ZINC FINGER PROTEIN ZIC AND GLI"/>
    <property type="match status" value="1"/>
</dbReference>
<accession>A0ABR0SGA7</accession>
<reference evidence="8 9" key="1">
    <citation type="submission" date="2024-01" db="EMBL/GenBank/DDBJ databases">
        <title>Complete genome of Cladobotryum mycophilum ATHUM6906.</title>
        <authorList>
            <person name="Christinaki A.C."/>
            <person name="Myridakis A.I."/>
            <person name="Kouvelis V.N."/>
        </authorList>
    </citation>
    <scope>NUCLEOTIDE SEQUENCE [LARGE SCALE GENOMIC DNA]</scope>
    <source>
        <strain evidence="8 9">ATHUM6906</strain>
    </source>
</reference>
<keyword evidence="3 5" id="KW-0863">Zinc-finger</keyword>
<dbReference type="PROSITE" id="PS00028">
    <property type="entry name" value="ZINC_FINGER_C2H2_1"/>
    <property type="match status" value="1"/>
</dbReference>
<dbReference type="EMBL" id="JAVFKD010000014">
    <property type="protein sequence ID" value="KAK5990842.1"/>
    <property type="molecule type" value="Genomic_DNA"/>
</dbReference>
<evidence type="ECO:0000256" key="3">
    <source>
        <dbReference type="ARBA" id="ARBA00022771"/>
    </source>
</evidence>